<dbReference type="GO" id="GO:0032259">
    <property type="term" value="P:methylation"/>
    <property type="evidence" value="ECO:0007669"/>
    <property type="project" value="UniProtKB-KW"/>
</dbReference>
<dbReference type="InterPro" id="IPR022641">
    <property type="entry name" value="CheR_N"/>
</dbReference>
<dbReference type="Gene3D" id="3.30.565.10">
    <property type="entry name" value="Histidine kinase-like ATPase, C-terminal domain"/>
    <property type="match status" value="1"/>
</dbReference>
<dbReference type="Gene3D" id="3.40.50.180">
    <property type="entry name" value="Methylesterase CheB, C-terminal domain"/>
    <property type="match status" value="1"/>
</dbReference>
<dbReference type="EMBL" id="JAEQBW010000001">
    <property type="protein sequence ID" value="MBK6263913.1"/>
    <property type="molecule type" value="Genomic_DNA"/>
</dbReference>
<dbReference type="FunFam" id="3.30.450.20:FF:000099">
    <property type="entry name" value="Sensory box sensor histidine kinase"/>
    <property type="match status" value="1"/>
</dbReference>
<dbReference type="Pfam" id="PF01739">
    <property type="entry name" value="CheR"/>
    <property type="match status" value="1"/>
</dbReference>
<name>A0A934WVP0_9BACT</name>
<proteinExistence type="predicted"/>
<dbReference type="GO" id="GO:0008984">
    <property type="term" value="F:protein-glutamate methylesterase activity"/>
    <property type="evidence" value="ECO:0007669"/>
    <property type="project" value="InterPro"/>
</dbReference>
<sequence length="1347" mass="153995">MTEKENKDSYVVGVGLNGGGLDALAKFLNSFYGAEADFCLVVVMQFHSDNKNKLINVIKKYSSWPIVTSENNSSLQARHIYLAPQNHNISFKNGFLKTEAGAQNFPIDTFFSSLAKERKGKAIGVILSGTGSDGSEGIKAIREANGYTMAQMPDTAECKGMPSSAIQSNHIDIVLPAEQMFQEIVHYVNNHQLITESKLPKKGIDAIFELLEKRSGTDFSQYKPTTILRRVNYRMNKLQLSSLADYYAMIEKNPKELDILFETVLIGVTEFFRDKNAYDSLSANFQKLIKSKKPEDPIRIWCVGCATGEEPYSIAILLHEILGADISKYDLQIFASDIDERVLNFARKGIYQKVSVENIPPKLLAKYFDKKTNTHYEVKKTIKKDILFSRHDITSDPPFVKLDAIICRNLLIYFNNNLQKQTFQIFHFALRNNGLLFLGKSESVSVAAELFAKADEHKIYRKADASLDYRLKFSQFKNKNELVQSDVRKHEIRNMSVVDIAKETLYYKYGHPFVIINEQAEIKEVNGSLRLYLEISQGTMNANLTKMVNTELVTSIKILLAQVRKTNVPHTSQVIKFTLYEMDHYVKLKIMPLIYSVNDSRYYLVIFEKIQPGENFVSLQKEMHSSDITGFRIQELEDELSSLREHLQLFTEELESTNEELQITNEELQSTNEELKSANEELETSNEELQSANEELNMSNRDLNLSNEALKEKEAELKKAKNISEKNEIIYRTLSENIPNGSIGILNDQMKIEYLAGTGIKEFTKNSDELSGKAFLDLIKLSETEREKLTTILPKTLKGKTGNAEFYYEDNYYDLHTVPIKLPSDSKNKVLFLIQNITQAKKDHLKVMMAIEVAELVIYEYNYNTAAFLPNTALLKLFEFDESDLFNTAAFLSKYHPEDLSLRNRKNEEALKTGVLSYEARLLLKSGIRWIRVFGRILFDENKKPELEVATILDITKDKQLLEQIRESEERFRHIADSAPVKIWMSDVNKNATYFNKKWLDFVGQSLENAIGKDRLENVHPDDKKECEAIYNTSFDKKESFSMEYRLKRHDGEYRWILDHGLPVIDSLGNFEGFIGSCIDITAQKEFTVELEKKVEERTCELQRSNEELINLNISLEEYAHVASHDLQEPLRKITTFGSILKNRMDDPAAISKYIDKINSSAARMGHLIKDILDYSKISESSLDKSEVDLNVILEGIEIDLELEIKEKNAKIEFGDLGMVTANEVHITQLFSNLIKNAIKYNVNEPKITISAKDMQGAQLPAHLPAESNRKYKQIKMSDNGIGIAEEHYLMIFQPFKRLHSKSEYSGTGIGLAICRRIVEIHEGFIEVESKEGEGSTFVIYLPLNKT</sequence>
<comment type="catalytic activity">
    <reaction evidence="2">
        <text>L-glutamyl-[protein] + S-adenosyl-L-methionine = [protein]-L-glutamate 5-O-methyl ester + S-adenosyl-L-homocysteine</text>
        <dbReference type="Rhea" id="RHEA:24452"/>
        <dbReference type="Rhea" id="RHEA-COMP:10208"/>
        <dbReference type="Rhea" id="RHEA-COMP:10311"/>
        <dbReference type="ChEBI" id="CHEBI:29973"/>
        <dbReference type="ChEBI" id="CHEBI:57856"/>
        <dbReference type="ChEBI" id="CHEBI:59789"/>
        <dbReference type="ChEBI" id="CHEBI:82795"/>
        <dbReference type="EC" id="2.1.1.80"/>
    </reaction>
</comment>
<dbReference type="PANTHER" id="PTHR24422:SF10">
    <property type="entry name" value="CHEMOTAXIS PROTEIN METHYLTRANSFERASE 2"/>
    <property type="match status" value="1"/>
</dbReference>
<dbReference type="InterPro" id="IPR000673">
    <property type="entry name" value="Sig_transdc_resp-reg_Me-estase"/>
</dbReference>
<dbReference type="GO" id="GO:0005737">
    <property type="term" value="C:cytoplasm"/>
    <property type="evidence" value="ECO:0007669"/>
    <property type="project" value="InterPro"/>
</dbReference>
<dbReference type="InterPro" id="IPR003661">
    <property type="entry name" value="HisK_dim/P_dom"/>
</dbReference>
<dbReference type="PROSITE" id="PS50109">
    <property type="entry name" value="HIS_KIN"/>
    <property type="match status" value="1"/>
</dbReference>
<evidence type="ECO:0000256" key="3">
    <source>
        <dbReference type="ARBA" id="ARBA00022553"/>
    </source>
</evidence>
<evidence type="ECO:0000256" key="5">
    <source>
        <dbReference type="ARBA" id="ARBA00022679"/>
    </source>
</evidence>
<evidence type="ECO:0000256" key="1">
    <source>
        <dbReference type="ARBA" id="ARBA00000085"/>
    </source>
</evidence>
<dbReference type="Gene3D" id="1.10.155.10">
    <property type="entry name" value="Chemotaxis receptor methyltransferase CheR, N-terminal domain"/>
    <property type="match status" value="1"/>
</dbReference>
<dbReference type="InterPro" id="IPR050903">
    <property type="entry name" value="Bact_Chemotaxis_MeTrfase"/>
</dbReference>
<dbReference type="PROSITE" id="PS50122">
    <property type="entry name" value="CHEB"/>
    <property type="match status" value="1"/>
</dbReference>
<dbReference type="Pfam" id="PF08447">
    <property type="entry name" value="PAS_3"/>
    <property type="match status" value="1"/>
</dbReference>
<keyword evidence="9" id="KW-0175">Coiled coil</keyword>
<reference evidence="15" key="1">
    <citation type="submission" date="2021-01" db="EMBL/GenBank/DDBJ databases">
        <title>Marivirga aurantiaca sp. nov., isolated from intertidal surface sediments.</title>
        <authorList>
            <person name="Zhang M."/>
        </authorList>
    </citation>
    <scope>NUCLEOTIDE SEQUENCE</scope>
    <source>
        <strain evidence="15">S37H4</strain>
    </source>
</reference>
<dbReference type="Pfam" id="PF00512">
    <property type="entry name" value="HisKA"/>
    <property type="match status" value="1"/>
</dbReference>
<dbReference type="InterPro" id="IPR022642">
    <property type="entry name" value="CheR_C"/>
</dbReference>
<dbReference type="SMART" id="SM00388">
    <property type="entry name" value="HisKA"/>
    <property type="match status" value="1"/>
</dbReference>
<feature type="domain" description="PAS" evidence="11">
    <location>
        <begin position="968"/>
        <end position="1038"/>
    </location>
</feature>
<evidence type="ECO:0000313" key="16">
    <source>
        <dbReference type="Proteomes" id="UP000611723"/>
    </source>
</evidence>
<dbReference type="Gene3D" id="3.30.450.20">
    <property type="entry name" value="PAS domain"/>
    <property type="match status" value="2"/>
</dbReference>
<dbReference type="SMART" id="SM00091">
    <property type="entry name" value="PAS"/>
    <property type="match status" value="1"/>
</dbReference>
<dbReference type="GO" id="GO:0008983">
    <property type="term" value="F:protein-glutamate O-methyltransferase activity"/>
    <property type="evidence" value="ECO:0007669"/>
    <property type="project" value="UniProtKB-EC"/>
</dbReference>
<dbReference type="SUPFAM" id="SSF53335">
    <property type="entry name" value="S-adenosyl-L-methionine-dependent methyltransferases"/>
    <property type="match status" value="1"/>
</dbReference>
<dbReference type="Pfam" id="PF01339">
    <property type="entry name" value="CheB_methylest"/>
    <property type="match status" value="1"/>
</dbReference>
<comment type="caution">
    <text evidence="15">The sequence shown here is derived from an EMBL/GenBank/DDBJ whole genome shotgun (WGS) entry which is preliminary data.</text>
</comment>
<dbReference type="CDD" id="cd00082">
    <property type="entry name" value="HisKA"/>
    <property type="match status" value="1"/>
</dbReference>
<evidence type="ECO:0000259" key="10">
    <source>
        <dbReference type="PROSITE" id="PS50109"/>
    </source>
</evidence>
<protein>
    <submittedName>
        <fullName evidence="15">PAS domain S-box protein</fullName>
    </submittedName>
</protein>
<evidence type="ECO:0000256" key="7">
    <source>
        <dbReference type="ARBA" id="ARBA00022777"/>
    </source>
</evidence>
<dbReference type="InterPro" id="IPR000014">
    <property type="entry name" value="PAS"/>
</dbReference>
<dbReference type="InterPro" id="IPR036804">
    <property type="entry name" value="CheR_N_sf"/>
</dbReference>
<evidence type="ECO:0000313" key="15">
    <source>
        <dbReference type="EMBL" id="MBK6263913.1"/>
    </source>
</evidence>
<dbReference type="CDD" id="cd16434">
    <property type="entry name" value="CheB-CheR_fusion"/>
    <property type="match status" value="1"/>
</dbReference>
<feature type="domain" description="CheB-type methylesterase" evidence="13">
    <location>
        <begin position="5"/>
        <end position="191"/>
    </location>
</feature>
<keyword evidence="6" id="KW-0949">S-adenosyl-L-methionine</keyword>
<dbReference type="PRINTS" id="PR00996">
    <property type="entry name" value="CHERMTFRASE"/>
</dbReference>
<comment type="caution">
    <text evidence="8">Lacks conserved residue(s) required for the propagation of feature annotation.</text>
</comment>
<dbReference type="InterPro" id="IPR000700">
    <property type="entry name" value="PAS-assoc_C"/>
</dbReference>
<dbReference type="PROSITE" id="PS50112">
    <property type="entry name" value="PAS"/>
    <property type="match status" value="2"/>
</dbReference>
<keyword evidence="7" id="KW-0418">Kinase</keyword>
<dbReference type="SUPFAM" id="SSF52738">
    <property type="entry name" value="Methylesterase CheB, C-terminal domain"/>
    <property type="match status" value="1"/>
</dbReference>
<dbReference type="InterPro" id="IPR001610">
    <property type="entry name" value="PAC"/>
</dbReference>
<dbReference type="Pfam" id="PF03705">
    <property type="entry name" value="CheR_N"/>
    <property type="match status" value="1"/>
</dbReference>
<feature type="domain" description="PAC" evidence="12">
    <location>
        <begin position="1041"/>
        <end position="1093"/>
    </location>
</feature>
<keyword evidence="16" id="KW-1185">Reference proteome</keyword>
<keyword evidence="4" id="KW-0489">Methyltransferase</keyword>
<feature type="domain" description="PAS" evidence="11">
    <location>
        <begin position="843"/>
        <end position="914"/>
    </location>
</feature>
<dbReference type="CDD" id="cd00130">
    <property type="entry name" value="PAS"/>
    <property type="match status" value="2"/>
</dbReference>
<dbReference type="InterPro" id="IPR029063">
    <property type="entry name" value="SAM-dependent_MTases_sf"/>
</dbReference>
<dbReference type="GO" id="GO:0000156">
    <property type="term" value="F:phosphorelay response regulator activity"/>
    <property type="evidence" value="ECO:0007669"/>
    <property type="project" value="InterPro"/>
</dbReference>
<feature type="coiled-coil region" evidence="9">
    <location>
        <begin position="633"/>
        <end position="727"/>
    </location>
</feature>
<dbReference type="GO" id="GO:0006935">
    <property type="term" value="P:chemotaxis"/>
    <property type="evidence" value="ECO:0007669"/>
    <property type="project" value="InterPro"/>
</dbReference>
<dbReference type="InterPro" id="IPR003594">
    <property type="entry name" value="HATPase_dom"/>
</dbReference>
<organism evidence="15 16">
    <name type="scientific">Marivirga aurantiaca</name>
    <dbReference type="NCBI Taxonomy" id="2802615"/>
    <lineage>
        <taxon>Bacteria</taxon>
        <taxon>Pseudomonadati</taxon>
        <taxon>Bacteroidota</taxon>
        <taxon>Cytophagia</taxon>
        <taxon>Cytophagales</taxon>
        <taxon>Marivirgaceae</taxon>
        <taxon>Marivirga</taxon>
    </lineage>
</organism>
<dbReference type="FunFam" id="3.30.565.10:FF:000006">
    <property type="entry name" value="Sensor histidine kinase WalK"/>
    <property type="match status" value="1"/>
</dbReference>
<dbReference type="InterPro" id="IPR000780">
    <property type="entry name" value="CheR_MeTrfase"/>
</dbReference>
<dbReference type="SMART" id="SM00387">
    <property type="entry name" value="HATPase_c"/>
    <property type="match status" value="1"/>
</dbReference>
<gene>
    <name evidence="15" type="ORF">JKA74_02595</name>
</gene>
<dbReference type="SUPFAM" id="SSF55874">
    <property type="entry name" value="ATPase domain of HSP90 chaperone/DNA topoisomerase II/histidine kinase"/>
    <property type="match status" value="1"/>
</dbReference>
<dbReference type="InterPro" id="IPR013655">
    <property type="entry name" value="PAS_fold_3"/>
</dbReference>
<dbReference type="SUPFAM" id="SSF55785">
    <property type="entry name" value="PYP-like sensor domain (PAS domain)"/>
    <property type="match status" value="2"/>
</dbReference>
<evidence type="ECO:0000256" key="6">
    <source>
        <dbReference type="ARBA" id="ARBA00022691"/>
    </source>
</evidence>
<evidence type="ECO:0000259" key="13">
    <source>
        <dbReference type="PROSITE" id="PS50122"/>
    </source>
</evidence>
<dbReference type="Pfam" id="PF02518">
    <property type="entry name" value="HATPase_c"/>
    <property type="match status" value="1"/>
</dbReference>
<feature type="domain" description="Histidine kinase" evidence="10">
    <location>
        <begin position="1122"/>
        <end position="1346"/>
    </location>
</feature>
<keyword evidence="3" id="KW-0597">Phosphoprotein</keyword>
<dbReference type="SUPFAM" id="SSF47384">
    <property type="entry name" value="Homodimeric domain of signal transducing histidine kinase"/>
    <property type="match status" value="1"/>
</dbReference>
<evidence type="ECO:0000259" key="12">
    <source>
        <dbReference type="PROSITE" id="PS50113"/>
    </source>
</evidence>
<dbReference type="NCBIfam" id="TIGR00229">
    <property type="entry name" value="sensory_box"/>
    <property type="match status" value="1"/>
</dbReference>
<dbReference type="SUPFAM" id="SSF47757">
    <property type="entry name" value="Chemotaxis receptor methyltransferase CheR, N-terminal domain"/>
    <property type="match status" value="1"/>
</dbReference>
<dbReference type="InterPro" id="IPR035965">
    <property type="entry name" value="PAS-like_dom_sf"/>
</dbReference>
<accession>A0A934WVP0</accession>
<dbReference type="Gene3D" id="3.40.50.150">
    <property type="entry name" value="Vaccinia Virus protein VP39"/>
    <property type="match status" value="1"/>
</dbReference>
<keyword evidence="5" id="KW-0808">Transferase</keyword>
<evidence type="ECO:0000256" key="2">
    <source>
        <dbReference type="ARBA" id="ARBA00001541"/>
    </source>
</evidence>
<dbReference type="GO" id="GO:0000155">
    <property type="term" value="F:phosphorelay sensor kinase activity"/>
    <property type="evidence" value="ECO:0007669"/>
    <property type="project" value="InterPro"/>
</dbReference>
<feature type="domain" description="CheR-type methyltransferase" evidence="14">
    <location>
        <begin position="192"/>
        <end position="465"/>
    </location>
</feature>
<dbReference type="Gene3D" id="1.10.287.130">
    <property type="match status" value="1"/>
</dbReference>
<dbReference type="PROSITE" id="PS50113">
    <property type="entry name" value="PAC"/>
    <property type="match status" value="1"/>
</dbReference>
<dbReference type="InterPro" id="IPR035909">
    <property type="entry name" value="CheB_C"/>
</dbReference>
<dbReference type="SUPFAM" id="SSF57997">
    <property type="entry name" value="Tropomyosin"/>
    <property type="match status" value="1"/>
</dbReference>
<dbReference type="Proteomes" id="UP000611723">
    <property type="component" value="Unassembled WGS sequence"/>
</dbReference>
<dbReference type="RefSeq" id="WP_201429597.1">
    <property type="nucleotide sequence ID" value="NZ_JAEQBW010000001.1"/>
</dbReference>
<evidence type="ECO:0000259" key="14">
    <source>
        <dbReference type="PROSITE" id="PS50123"/>
    </source>
</evidence>
<evidence type="ECO:0000256" key="8">
    <source>
        <dbReference type="PROSITE-ProRule" id="PRU00050"/>
    </source>
</evidence>
<dbReference type="SMART" id="SM00138">
    <property type="entry name" value="MeTrc"/>
    <property type="match status" value="1"/>
</dbReference>
<dbReference type="PROSITE" id="PS50123">
    <property type="entry name" value="CHER"/>
    <property type="match status" value="1"/>
</dbReference>
<dbReference type="SMART" id="SM00086">
    <property type="entry name" value="PAC"/>
    <property type="match status" value="2"/>
</dbReference>
<dbReference type="PANTHER" id="PTHR24422">
    <property type="entry name" value="CHEMOTAXIS PROTEIN METHYLTRANSFERASE"/>
    <property type="match status" value="1"/>
</dbReference>
<evidence type="ECO:0000256" key="9">
    <source>
        <dbReference type="SAM" id="Coils"/>
    </source>
</evidence>
<evidence type="ECO:0000256" key="4">
    <source>
        <dbReference type="ARBA" id="ARBA00022603"/>
    </source>
</evidence>
<dbReference type="InterPro" id="IPR005467">
    <property type="entry name" value="His_kinase_dom"/>
</dbReference>
<dbReference type="InterPro" id="IPR036097">
    <property type="entry name" value="HisK_dim/P_sf"/>
</dbReference>
<comment type="catalytic activity">
    <reaction evidence="1">
        <text>ATP + protein L-histidine = ADP + protein N-phospho-L-histidine.</text>
        <dbReference type="EC" id="2.7.13.3"/>
    </reaction>
</comment>
<dbReference type="InterPro" id="IPR036890">
    <property type="entry name" value="HATPase_C_sf"/>
</dbReference>
<evidence type="ECO:0000259" key="11">
    <source>
        <dbReference type="PROSITE" id="PS50112"/>
    </source>
</evidence>